<keyword evidence="1" id="KW-1133">Transmembrane helix</keyword>
<keyword evidence="3" id="KW-1185">Reference proteome</keyword>
<evidence type="ECO:0000256" key="1">
    <source>
        <dbReference type="SAM" id="Phobius"/>
    </source>
</evidence>
<dbReference type="AlphaFoldDB" id="W4VCW9"/>
<evidence type="ECO:0000313" key="2">
    <source>
        <dbReference type="EMBL" id="GAE91260.1"/>
    </source>
</evidence>
<dbReference type="STRING" id="1298598.JCM21714_205"/>
<feature type="transmembrane region" description="Helical" evidence="1">
    <location>
        <begin position="7"/>
        <end position="26"/>
    </location>
</feature>
<dbReference type="EMBL" id="BAVS01000001">
    <property type="protein sequence ID" value="GAE91260.1"/>
    <property type="molecule type" value="Genomic_DNA"/>
</dbReference>
<keyword evidence="1" id="KW-0812">Transmembrane</keyword>
<reference evidence="2 3" key="1">
    <citation type="journal article" date="2014" name="Genome Announc.">
        <title>Draft Genome Sequence of the Boron-Tolerant and Moderately Halotolerant Bacterium Gracilibacillus boraciitolerans JCM 21714T.</title>
        <authorList>
            <person name="Ahmed I."/>
            <person name="Oshima K."/>
            <person name="Suda W."/>
            <person name="Kitamura K."/>
            <person name="Iida T."/>
            <person name="Ohmori Y."/>
            <person name="Fujiwara T."/>
            <person name="Hattori M."/>
            <person name="Ohkuma M."/>
        </authorList>
    </citation>
    <scope>NUCLEOTIDE SEQUENCE [LARGE SCALE GENOMIC DNA]</scope>
    <source>
        <strain evidence="2 3">JCM 21714</strain>
    </source>
</reference>
<dbReference type="Proteomes" id="UP000019102">
    <property type="component" value="Unassembled WGS sequence"/>
</dbReference>
<protein>
    <submittedName>
        <fullName evidence="2">Uncharacterized protein</fullName>
    </submittedName>
</protein>
<sequence>MLVKESFFRKAIGLILLVTLFVLPWYSPFQIYLSIPSEIKTFSQSDTVDLPKLSDDIAVTSMKQGKIQHATDLSEYSLEESGNDELTYTVANFPVKKVNLEVYDDFRIIRWSIYRNKFTHTRGGLSSRTPSSVN</sequence>
<proteinExistence type="predicted"/>
<name>W4VCW9_9BACI</name>
<gene>
    <name evidence="2" type="ORF">JCM21714_205</name>
</gene>
<comment type="caution">
    <text evidence="2">The sequence shown here is derived from an EMBL/GenBank/DDBJ whole genome shotgun (WGS) entry which is preliminary data.</text>
</comment>
<organism evidence="2 3">
    <name type="scientific">Gracilibacillus boraciitolerans JCM 21714</name>
    <dbReference type="NCBI Taxonomy" id="1298598"/>
    <lineage>
        <taxon>Bacteria</taxon>
        <taxon>Bacillati</taxon>
        <taxon>Bacillota</taxon>
        <taxon>Bacilli</taxon>
        <taxon>Bacillales</taxon>
        <taxon>Bacillaceae</taxon>
        <taxon>Gracilibacillus</taxon>
    </lineage>
</organism>
<accession>W4VCW9</accession>
<keyword evidence="1" id="KW-0472">Membrane</keyword>
<dbReference type="eggNOG" id="COG0750">
    <property type="taxonomic scope" value="Bacteria"/>
</dbReference>
<evidence type="ECO:0000313" key="3">
    <source>
        <dbReference type="Proteomes" id="UP000019102"/>
    </source>
</evidence>